<dbReference type="InterPro" id="IPR008160">
    <property type="entry name" value="Collagen"/>
</dbReference>
<evidence type="ECO:0000313" key="5">
    <source>
        <dbReference type="EMBL" id="CAB4828018.1"/>
    </source>
</evidence>
<accession>A0A6J6SIT6</accession>
<dbReference type="EMBL" id="CAESAH010000033">
    <property type="protein sequence ID" value="CAB4341637.1"/>
    <property type="molecule type" value="Genomic_DNA"/>
</dbReference>
<feature type="compositionally biased region" description="Low complexity" evidence="2">
    <location>
        <begin position="115"/>
        <end position="142"/>
    </location>
</feature>
<evidence type="ECO:0000313" key="4">
    <source>
        <dbReference type="EMBL" id="CAB4734608.1"/>
    </source>
</evidence>
<dbReference type="Pfam" id="PF01391">
    <property type="entry name" value="Collagen"/>
    <property type="match status" value="2"/>
</dbReference>
<dbReference type="PANTHER" id="PTHR37456">
    <property type="entry name" value="SI:CH211-266K2.1"/>
    <property type="match status" value="1"/>
</dbReference>
<feature type="compositionally biased region" description="Low complexity" evidence="2">
    <location>
        <begin position="232"/>
        <end position="251"/>
    </location>
</feature>
<dbReference type="EMBL" id="CAFBRY010000031">
    <property type="protein sequence ID" value="CAB5149733.1"/>
    <property type="molecule type" value="Genomic_DNA"/>
</dbReference>
<proteinExistence type="predicted"/>
<feature type="region of interest" description="Disordered" evidence="2">
    <location>
        <begin position="103"/>
        <end position="142"/>
    </location>
</feature>
<dbReference type="AlphaFoldDB" id="A0A6J6SIT6"/>
<dbReference type="InterPro" id="IPR050938">
    <property type="entry name" value="Collagen_Structural_Proteins"/>
</dbReference>
<feature type="compositionally biased region" description="Low complexity" evidence="2">
    <location>
        <begin position="158"/>
        <end position="184"/>
    </location>
</feature>
<name>A0A6J6SIT6_9ZZZZ</name>
<reference evidence="4" key="1">
    <citation type="submission" date="2020-05" db="EMBL/GenBank/DDBJ databases">
        <authorList>
            <person name="Chiriac C."/>
            <person name="Salcher M."/>
            <person name="Ghai R."/>
            <person name="Kavagutti S V."/>
        </authorList>
    </citation>
    <scope>NUCLEOTIDE SEQUENCE</scope>
</reference>
<protein>
    <submittedName>
        <fullName evidence="4">Unannotated protein</fullName>
    </submittedName>
</protein>
<dbReference type="PANTHER" id="PTHR37456:SF3">
    <property type="entry name" value="COLLAGEN ALPHA-1(XXV) CHAIN"/>
    <property type="match status" value="1"/>
</dbReference>
<organism evidence="4">
    <name type="scientific">freshwater metagenome</name>
    <dbReference type="NCBI Taxonomy" id="449393"/>
    <lineage>
        <taxon>unclassified sequences</taxon>
        <taxon>metagenomes</taxon>
        <taxon>ecological metagenomes</taxon>
    </lineage>
</organism>
<evidence type="ECO:0000256" key="1">
    <source>
        <dbReference type="ARBA" id="ARBA00022737"/>
    </source>
</evidence>
<dbReference type="EMBL" id="CAEZYO010000035">
    <property type="protein sequence ID" value="CAB4734608.1"/>
    <property type="molecule type" value="Genomic_DNA"/>
</dbReference>
<gene>
    <name evidence="4" type="ORF">UFOPK2731_01081</name>
    <name evidence="5" type="ORF">UFOPK3161_01059</name>
    <name evidence="3" type="ORF">UFOPK3962_01037</name>
    <name evidence="6" type="ORF">UFOPK4427_01015</name>
</gene>
<evidence type="ECO:0000313" key="3">
    <source>
        <dbReference type="EMBL" id="CAB4341637.1"/>
    </source>
</evidence>
<evidence type="ECO:0000256" key="2">
    <source>
        <dbReference type="SAM" id="MobiDB-lite"/>
    </source>
</evidence>
<sequence>MKGKRILIALTLITSLVNTPQAFPAGKTSIVIKQAGRSSTSIPNTILSGNGIPAKTIGIDGDFYIDIKNVNLYGPKTKGAWKLATTLRAVDVKELVAPVAGSDGVKGNTGEQGLAGAKGADGAKGATGATGATGSSGSMGATGSAGVKGDIGLSGSAGATGPAGAKGETGLSGSAGTSGTNGTPGAKGTDGIDGTPGTKGADGSNGAPGAKGADGVDGAPGAKGNDGIDGAPGTNGTNGTNGVDGTNGTNGVDGTPGAAGITNAYWVALPAVSLSAASVGGVTSWTNFGTAPVGGSFTFEIILDGTFSAGDPTNLAISIQVAGVGVTTTFHTQVLSSDATNFVNGAGGRHIQFLVLGSITSAATSSLVHFRFFDVNGSISTAVLTFSGSALITKVGSIG</sequence>
<dbReference type="EMBL" id="CAFABC010000032">
    <property type="protein sequence ID" value="CAB4828018.1"/>
    <property type="molecule type" value="Genomic_DNA"/>
</dbReference>
<keyword evidence="1" id="KW-0677">Repeat</keyword>
<evidence type="ECO:0000313" key="6">
    <source>
        <dbReference type="EMBL" id="CAB5149733.1"/>
    </source>
</evidence>
<feature type="region of interest" description="Disordered" evidence="2">
    <location>
        <begin position="158"/>
        <end position="251"/>
    </location>
</feature>